<comment type="caution">
    <text evidence="1">The sequence shown here is derived from an EMBL/GenBank/DDBJ whole genome shotgun (WGS) entry which is preliminary data.</text>
</comment>
<evidence type="ECO:0000313" key="1">
    <source>
        <dbReference type="EMBL" id="GJS72904.1"/>
    </source>
</evidence>
<reference evidence="1" key="1">
    <citation type="journal article" date="2022" name="Int. J. Mol. Sci.">
        <title>Draft Genome of Tanacetum Coccineum: Genomic Comparison of Closely Related Tanacetum-Family Plants.</title>
        <authorList>
            <person name="Yamashiro T."/>
            <person name="Shiraishi A."/>
            <person name="Nakayama K."/>
            <person name="Satake H."/>
        </authorList>
    </citation>
    <scope>NUCLEOTIDE SEQUENCE</scope>
</reference>
<sequence length="149" mass="17708">MLSRPIYRGDRVTELHHVYNIWQAKHTWDILLESRNAEMFSLTYKLTHYLMCYPTSFRVFCIVQSLTAEYSPYVFKFMETCEVLTLMELYDVMCKAEYDLPINSHDKTNKCKADDNENDNQISTKKARLTAVLIVVQHQVLKKMYLKLH</sequence>
<gene>
    <name evidence="1" type="ORF">Tco_0705745</name>
</gene>
<dbReference type="Proteomes" id="UP001151760">
    <property type="component" value="Unassembled WGS sequence"/>
</dbReference>
<organism evidence="1 2">
    <name type="scientific">Tanacetum coccineum</name>
    <dbReference type="NCBI Taxonomy" id="301880"/>
    <lineage>
        <taxon>Eukaryota</taxon>
        <taxon>Viridiplantae</taxon>
        <taxon>Streptophyta</taxon>
        <taxon>Embryophyta</taxon>
        <taxon>Tracheophyta</taxon>
        <taxon>Spermatophyta</taxon>
        <taxon>Magnoliopsida</taxon>
        <taxon>eudicotyledons</taxon>
        <taxon>Gunneridae</taxon>
        <taxon>Pentapetalae</taxon>
        <taxon>asterids</taxon>
        <taxon>campanulids</taxon>
        <taxon>Asterales</taxon>
        <taxon>Asteraceae</taxon>
        <taxon>Asteroideae</taxon>
        <taxon>Anthemideae</taxon>
        <taxon>Anthemidinae</taxon>
        <taxon>Tanacetum</taxon>
    </lineage>
</organism>
<name>A0ABQ4Y5K6_9ASTR</name>
<proteinExistence type="predicted"/>
<accession>A0ABQ4Y5K6</accession>
<protein>
    <submittedName>
        <fullName evidence="1">Uncharacterized protein</fullName>
    </submittedName>
</protein>
<evidence type="ECO:0000313" key="2">
    <source>
        <dbReference type="Proteomes" id="UP001151760"/>
    </source>
</evidence>
<keyword evidence="2" id="KW-1185">Reference proteome</keyword>
<reference evidence="1" key="2">
    <citation type="submission" date="2022-01" db="EMBL/GenBank/DDBJ databases">
        <authorList>
            <person name="Yamashiro T."/>
            <person name="Shiraishi A."/>
            <person name="Satake H."/>
            <person name="Nakayama K."/>
        </authorList>
    </citation>
    <scope>NUCLEOTIDE SEQUENCE</scope>
</reference>
<dbReference type="EMBL" id="BQNB010010113">
    <property type="protein sequence ID" value="GJS72904.1"/>
    <property type="molecule type" value="Genomic_DNA"/>
</dbReference>